<organism evidence="1">
    <name type="scientific">Arion vulgaris</name>
    <dbReference type="NCBI Taxonomy" id="1028688"/>
    <lineage>
        <taxon>Eukaryota</taxon>
        <taxon>Metazoa</taxon>
        <taxon>Spiralia</taxon>
        <taxon>Lophotrochozoa</taxon>
        <taxon>Mollusca</taxon>
        <taxon>Gastropoda</taxon>
        <taxon>Heterobranchia</taxon>
        <taxon>Euthyneura</taxon>
        <taxon>Panpulmonata</taxon>
        <taxon>Eupulmonata</taxon>
        <taxon>Stylommatophora</taxon>
        <taxon>Helicina</taxon>
        <taxon>Arionoidea</taxon>
        <taxon>Arionidae</taxon>
        <taxon>Arion</taxon>
    </lineage>
</organism>
<reference evidence="1" key="1">
    <citation type="submission" date="2014-12" db="EMBL/GenBank/DDBJ databases">
        <title>Insight into the proteome of Arion vulgaris.</title>
        <authorList>
            <person name="Aradska J."/>
            <person name="Bulat T."/>
            <person name="Smidak R."/>
            <person name="Sarate P."/>
            <person name="Gangsoo J."/>
            <person name="Sialana F."/>
            <person name="Bilban M."/>
            <person name="Lubec G."/>
        </authorList>
    </citation>
    <scope>NUCLEOTIDE SEQUENCE</scope>
    <source>
        <tissue evidence="1">Skin</tissue>
    </source>
</reference>
<accession>A0A0B6YKZ5</accession>
<sequence length="92" mass="10792">RRRTFQIKAMAKVRICPKEFVVSEDLRQEVTRAKKELKVLDEETNRRLALNLLEEDYFRMGQLIECVCCFGNCVFDNMAQCMEGHLVCVDCL</sequence>
<dbReference type="AlphaFoldDB" id="A0A0B6YKZ5"/>
<gene>
    <name evidence="1" type="primary">ORF28765</name>
</gene>
<evidence type="ECO:0000313" key="1">
    <source>
        <dbReference type="EMBL" id="CEK56888.1"/>
    </source>
</evidence>
<feature type="non-terminal residue" evidence="1">
    <location>
        <position position="92"/>
    </location>
</feature>
<protein>
    <recommendedName>
        <fullName evidence="2">BAR domain-containing protein</fullName>
    </recommendedName>
</protein>
<dbReference type="EMBL" id="HACG01010023">
    <property type="protein sequence ID" value="CEK56888.1"/>
    <property type="molecule type" value="Transcribed_RNA"/>
</dbReference>
<feature type="non-terminal residue" evidence="1">
    <location>
        <position position="1"/>
    </location>
</feature>
<proteinExistence type="predicted"/>
<evidence type="ECO:0008006" key="2">
    <source>
        <dbReference type="Google" id="ProtNLM"/>
    </source>
</evidence>
<name>A0A0B6YKZ5_9EUPU</name>